<feature type="transmembrane region" description="Helical" evidence="9">
    <location>
        <begin position="43"/>
        <end position="64"/>
    </location>
</feature>
<feature type="transmembrane region" description="Helical" evidence="9">
    <location>
        <begin position="76"/>
        <end position="97"/>
    </location>
</feature>
<feature type="transmembrane region" description="Helical" evidence="9">
    <location>
        <begin position="12"/>
        <end position="31"/>
    </location>
</feature>
<protein>
    <recommendedName>
        <fullName evidence="8">Riboflavin transporter</fullName>
    </recommendedName>
</protein>
<keyword evidence="3 8" id="KW-0813">Transport</keyword>
<proteinExistence type="inferred from homology"/>
<dbReference type="PANTHER" id="PTHR38438:SF1">
    <property type="entry name" value="RIBOFLAVIN TRANSPORTER RIBU"/>
    <property type="match status" value="1"/>
</dbReference>
<comment type="caution">
    <text evidence="10">The sequence shown here is derived from an EMBL/GenBank/DDBJ whole genome shotgun (WGS) entry which is preliminary data.</text>
</comment>
<organism evidence="10 11">
    <name type="scientific">Vagococcus carniphilus</name>
    <dbReference type="NCBI Taxonomy" id="218144"/>
    <lineage>
        <taxon>Bacteria</taxon>
        <taxon>Bacillati</taxon>
        <taxon>Bacillota</taxon>
        <taxon>Bacilli</taxon>
        <taxon>Lactobacillales</taxon>
        <taxon>Enterococcaceae</taxon>
        <taxon>Vagococcus</taxon>
    </lineage>
</organism>
<evidence type="ECO:0000256" key="6">
    <source>
        <dbReference type="ARBA" id="ARBA00022989"/>
    </source>
</evidence>
<dbReference type="RefSeq" id="WP_311875115.1">
    <property type="nucleotide sequence ID" value="NZ_JARQBZ010000009.1"/>
</dbReference>
<dbReference type="EMBL" id="JARQBZ010000009">
    <property type="protein sequence ID" value="MDT2833702.1"/>
    <property type="molecule type" value="Genomic_DNA"/>
</dbReference>
<dbReference type="PANTHER" id="PTHR38438">
    <property type="entry name" value="RIBOFLAVIN TRANSPORTER RIBU"/>
    <property type="match status" value="1"/>
</dbReference>
<evidence type="ECO:0000256" key="1">
    <source>
        <dbReference type="ARBA" id="ARBA00004651"/>
    </source>
</evidence>
<comment type="function">
    <text evidence="8">Probably a riboflavin-binding protein that interacts with the energy-coupling factor (ECF) ABC-transporter complex.</text>
</comment>
<gene>
    <name evidence="10" type="ORF">P7H70_06500</name>
</gene>
<keyword evidence="7 8" id="KW-0472">Membrane</keyword>
<keyword evidence="5 9" id="KW-0812">Transmembrane</keyword>
<name>A0AAW8U8X9_9ENTE</name>
<evidence type="ECO:0000256" key="5">
    <source>
        <dbReference type="ARBA" id="ARBA00022692"/>
    </source>
</evidence>
<evidence type="ECO:0000256" key="7">
    <source>
        <dbReference type="ARBA" id="ARBA00023136"/>
    </source>
</evidence>
<keyword evidence="6 9" id="KW-1133">Transmembrane helix</keyword>
<comment type="similarity">
    <text evidence="2 8">Belongs to the prokaryotic riboflavin transporter (P-RFT) (TC 2.A.87) family.</text>
</comment>
<comment type="subcellular location">
    <subcellularLocation>
        <location evidence="1">Cell membrane</location>
        <topology evidence="1">Multi-pass membrane protein</topology>
    </subcellularLocation>
</comment>
<evidence type="ECO:0000256" key="4">
    <source>
        <dbReference type="ARBA" id="ARBA00022475"/>
    </source>
</evidence>
<dbReference type="Pfam" id="PF12822">
    <property type="entry name" value="ECF_trnsprt"/>
    <property type="match status" value="1"/>
</dbReference>
<evidence type="ECO:0000313" key="10">
    <source>
        <dbReference type="EMBL" id="MDT2833702.1"/>
    </source>
</evidence>
<feature type="transmembrane region" description="Helical" evidence="9">
    <location>
        <begin position="152"/>
        <end position="175"/>
    </location>
</feature>
<dbReference type="AlphaFoldDB" id="A0AAW8U8X9"/>
<evidence type="ECO:0000256" key="2">
    <source>
        <dbReference type="ARBA" id="ARBA00005540"/>
    </source>
</evidence>
<dbReference type="GO" id="GO:0032217">
    <property type="term" value="F:riboflavin transmembrane transporter activity"/>
    <property type="evidence" value="ECO:0007669"/>
    <property type="project" value="UniProtKB-UniRule"/>
</dbReference>
<dbReference type="Proteomes" id="UP001268577">
    <property type="component" value="Unassembled WGS sequence"/>
</dbReference>
<evidence type="ECO:0000256" key="9">
    <source>
        <dbReference type="SAM" id="Phobius"/>
    </source>
</evidence>
<dbReference type="Gene3D" id="1.10.1760.20">
    <property type="match status" value="1"/>
</dbReference>
<dbReference type="PIRSF" id="PIRSF037778">
    <property type="entry name" value="UCP037778_transp_RibU"/>
    <property type="match status" value="1"/>
</dbReference>
<reference evidence="10" key="1">
    <citation type="submission" date="2023-03" db="EMBL/GenBank/DDBJ databases">
        <authorList>
            <person name="Shen W."/>
            <person name="Cai J."/>
        </authorList>
    </citation>
    <scope>NUCLEOTIDE SEQUENCE</scope>
    <source>
        <strain evidence="10">P96-3</strain>
    </source>
</reference>
<evidence type="ECO:0000256" key="8">
    <source>
        <dbReference type="PIRNR" id="PIRNR037778"/>
    </source>
</evidence>
<evidence type="ECO:0000256" key="3">
    <source>
        <dbReference type="ARBA" id="ARBA00022448"/>
    </source>
</evidence>
<accession>A0AAW8U8X9</accession>
<dbReference type="InterPro" id="IPR024529">
    <property type="entry name" value="ECF_trnsprt_substrate-spec"/>
</dbReference>
<dbReference type="InterPro" id="IPR025720">
    <property type="entry name" value="RibU"/>
</dbReference>
<keyword evidence="4 8" id="KW-1003">Cell membrane</keyword>
<sequence length="189" mass="20830">MKKSKTEKMVVTALLASFSYLLILLEFPILPTSPWLKLDFSDLPILIGSFIVGPVGGVLIAFIRSMLNFLLRGGDILSLIGNITGFLASVIFMLPIYSMVKKGDTNRNLFIGMGISSSLLIVFMAVANYYVITPLYMTVLGMDFGIPLSEMVLFGIVPFNIIKGIAVSVVFFITYKKLLPSIQKKKSFV</sequence>
<evidence type="ECO:0000313" key="11">
    <source>
        <dbReference type="Proteomes" id="UP001268577"/>
    </source>
</evidence>
<dbReference type="GO" id="GO:0005886">
    <property type="term" value="C:plasma membrane"/>
    <property type="evidence" value="ECO:0007669"/>
    <property type="project" value="UniProtKB-SubCell"/>
</dbReference>
<feature type="transmembrane region" description="Helical" evidence="9">
    <location>
        <begin position="109"/>
        <end position="132"/>
    </location>
</feature>